<comment type="caution">
    <text evidence="1">The sequence shown here is derived from an EMBL/GenBank/DDBJ whole genome shotgun (WGS) entry which is preliminary data.</text>
</comment>
<dbReference type="AlphaFoldDB" id="A0A0L0V1N6"/>
<organism evidence="1 2">
    <name type="scientific">Puccinia striiformis f. sp. tritici PST-78</name>
    <dbReference type="NCBI Taxonomy" id="1165861"/>
    <lineage>
        <taxon>Eukaryota</taxon>
        <taxon>Fungi</taxon>
        <taxon>Dikarya</taxon>
        <taxon>Basidiomycota</taxon>
        <taxon>Pucciniomycotina</taxon>
        <taxon>Pucciniomycetes</taxon>
        <taxon>Pucciniales</taxon>
        <taxon>Pucciniaceae</taxon>
        <taxon>Puccinia</taxon>
    </lineage>
</organism>
<gene>
    <name evidence="1" type="ORF">PSTG_13397</name>
</gene>
<evidence type="ECO:0000313" key="2">
    <source>
        <dbReference type="Proteomes" id="UP000054564"/>
    </source>
</evidence>
<evidence type="ECO:0000313" key="1">
    <source>
        <dbReference type="EMBL" id="KNE93222.1"/>
    </source>
</evidence>
<proteinExistence type="predicted"/>
<dbReference type="Proteomes" id="UP000054564">
    <property type="component" value="Unassembled WGS sequence"/>
</dbReference>
<reference evidence="2" key="1">
    <citation type="submission" date="2014-03" db="EMBL/GenBank/DDBJ databases">
        <title>The Genome Sequence of Puccinia striiformis f. sp. tritici PST-78.</title>
        <authorList>
            <consortium name="The Broad Institute Genome Sequencing Platform"/>
            <person name="Cuomo C."/>
            <person name="Hulbert S."/>
            <person name="Chen X."/>
            <person name="Walker B."/>
            <person name="Young S.K."/>
            <person name="Zeng Q."/>
            <person name="Gargeya S."/>
            <person name="Fitzgerald M."/>
            <person name="Haas B."/>
            <person name="Abouelleil A."/>
            <person name="Alvarado L."/>
            <person name="Arachchi H.M."/>
            <person name="Berlin A.M."/>
            <person name="Chapman S.B."/>
            <person name="Goldberg J."/>
            <person name="Griggs A."/>
            <person name="Gujja S."/>
            <person name="Hansen M."/>
            <person name="Howarth C."/>
            <person name="Imamovic A."/>
            <person name="Larimer J."/>
            <person name="McCowan C."/>
            <person name="Montmayeur A."/>
            <person name="Murphy C."/>
            <person name="Neiman D."/>
            <person name="Pearson M."/>
            <person name="Priest M."/>
            <person name="Roberts A."/>
            <person name="Saif S."/>
            <person name="Shea T."/>
            <person name="Sisk P."/>
            <person name="Sykes S."/>
            <person name="Wortman J."/>
            <person name="Nusbaum C."/>
            <person name="Birren B."/>
        </authorList>
    </citation>
    <scope>NUCLEOTIDE SEQUENCE [LARGE SCALE GENOMIC DNA]</scope>
    <source>
        <strain evidence="2">race PST-78</strain>
    </source>
</reference>
<keyword evidence="2" id="KW-1185">Reference proteome</keyword>
<sequence>MAHHGMPVAAGIQAGQSLPLSIQVRGDALVGEWSVISAISSFATGAPSAGSSFSQYSVEVPNESLSSFAEGSTSWVEVPNESLLQSKMLTCQASRGLGMRLRIKMTSGIRRLRIPSHNTGRGTWLPGPARLDSSNTLISSVSPATLTIVIRQQNSAGKTDKESYKRSAHFPHQASPIQHPTVELTSTNQQPNTTRSFHRHRHFNPYTMLSTVYVTCLLASAALASPVALAPRGFYSSYNNNGLKTDMGHTDATSVTPYGGNTATSDYNNRSGFQNSGTSYGIDPTGQFPGPAPGPLLGAGQPAFGQNTGFGATPVGIPQSFAAGQPGFGQNTGLGATPVGIPQSFGAAQPGFGPTTGF</sequence>
<protein>
    <submittedName>
        <fullName evidence="1">Uncharacterized protein</fullName>
    </submittedName>
</protein>
<name>A0A0L0V1N6_9BASI</name>
<dbReference type="EMBL" id="AJIL01000142">
    <property type="protein sequence ID" value="KNE93222.1"/>
    <property type="molecule type" value="Genomic_DNA"/>
</dbReference>
<accession>A0A0L0V1N6</accession>